<dbReference type="SMART" id="SM00849">
    <property type="entry name" value="Lactamase_B"/>
    <property type="match status" value="1"/>
</dbReference>
<name>A0A846YN01_9NOCA</name>
<reference evidence="7 8" key="1">
    <citation type="submission" date="2020-04" db="EMBL/GenBank/DDBJ databases">
        <title>MicrobeNet Type strains.</title>
        <authorList>
            <person name="Nicholson A.C."/>
        </authorList>
    </citation>
    <scope>NUCLEOTIDE SEQUENCE [LARGE SCALE GENOMIC DNA]</scope>
    <source>
        <strain evidence="7 8">JCM 3332</strain>
    </source>
</reference>
<dbReference type="SUPFAM" id="SSF56281">
    <property type="entry name" value="Metallo-hydrolase/oxidoreductase"/>
    <property type="match status" value="1"/>
</dbReference>
<dbReference type="InterPro" id="IPR001279">
    <property type="entry name" value="Metallo-B-lactamas"/>
</dbReference>
<dbReference type="Gene3D" id="3.60.15.10">
    <property type="entry name" value="Ribonuclease Z/Hydroxyacylglutathione hydrolase-like"/>
    <property type="match status" value="1"/>
</dbReference>
<evidence type="ECO:0000256" key="2">
    <source>
        <dbReference type="ARBA" id="ARBA00007749"/>
    </source>
</evidence>
<evidence type="ECO:0000256" key="3">
    <source>
        <dbReference type="ARBA" id="ARBA00022723"/>
    </source>
</evidence>
<keyword evidence="3" id="KW-0479">Metal-binding</keyword>
<dbReference type="PANTHER" id="PTHR42978">
    <property type="entry name" value="QUORUM-QUENCHING LACTONASE YTNP-RELATED-RELATED"/>
    <property type="match status" value="1"/>
</dbReference>
<evidence type="ECO:0000259" key="6">
    <source>
        <dbReference type="SMART" id="SM00849"/>
    </source>
</evidence>
<sequence length="275" mass="29913">MPEPVAAPWRLWGVRMGRGERRTQDNFLVPGDRCGHSDIDFIVWVAARGDDVVVVDTGFGPESGRRRGRELDLGPGAAVELLGFRRSDVRAVVLTHLHFDHAGNLGDFPDARIVVQSAEMAYVTGSAMRHHRLSHFYEPGDVAELVHLLFAGRVDMVDGHHEVLPGIEVDLVGGHTRGSQVVAVDTGRGRVVLAGDAIHFAENLRDANPFPAMVDVEGVLDGFDTIRLLADSPAHIVPGHDPALFEQYPLLDPDAAGRIAVLHEPPLVPSQEDNQ</sequence>
<keyword evidence="4" id="KW-0378">Hydrolase</keyword>
<evidence type="ECO:0000313" key="8">
    <source>
        <dbReference type="Proteomes" id="UP000570678"/>
    </source>
</evidence>
<dbReference type="GO" id="GO:0046872">
    <property type="term" value="F:metal ion binding"/>
    <property type="evidence" value="ECO:0007669"/>
    <property type="project" value="UniProtKB-KW"/>
</dbReference>
<keyword evidence="8" id="KW-1185">Reference proteome</keyword>
<dbReference type="EMBL" id="JAAXOT010000012">
    <property type="protein sequence ID" value="NKY58980.1"/>
    <property type="molecule type" value="Genomic_DNA"/>
</dbReference>
<dbReference type="Proteomes" id="UP000570678">
    <property type="component" value="Unassembled WGS sequence"/>
</dbReference>
<evidence type="ECO:0000313" key="7">
    <source>
        <dbReference type="EMBL" id="NKY58980.1"/>
    </source>
</evidence>
<keyword evidence="5" id="KW-0862">Zinc</keyword>
<comment type="caution">
    <text evidence="7">The sequence shown here is derived from an EMBL/GenBank/DDBJ whole genome shotgun (WGS) entry which is preliminary data.</text>
</comment>
<dbReference type="PANTHER" id="PTHR42978:SF7">
    <property type="entry name" value="METALLO-HYDROLASE RV2300C-RELATED"/>
    <property type="match status" value="1"/>
</dbReference>
<dbReference type="GO" id="GO:0016787">
    <property type="term" value="F:hydrolase activity"/>
    <property type="evidence" value="ECO:0007669"/>
    <property type="project" value="UniProtKB-KW"/>
</dbReference>
<feature type="domain" description="Metallo-beta-lactamase" evidence="6">
    <location>
        <begin position="39"/>
        <end position="240"/>
    </location>
</feature>
<evidence type="ECO:0000256" key="5">
    <source>
        <dbReference type="ARBA" id="ARBA00022833"/>
    </source>
</evidence>
<accession>A0A846YN01</accession>
<dbReference type="CDD" id="cd07729">
    <property type="entry name" value="AHL_lactonase_MBL-fold"/>
    <property type="match status" value="1"/>
</dbReference>
<proteinExistence type="inferred from homology"/>
<comment type="cofactor">
    <cofactor evidence="1">
        <name>Zn(2+)</name>
        <dbReference type="ChEBI" id="CHEBI:29105"/>
    </cofactor>
</comment>
<dbReference type="RefSeq" id="WP_062979714.1">
    <property type="nucleotide sequence ID" value="NZ_JAAXOT010000012.1"/>
</dbReference>
<comment type="similarity">
    <text evidence="2">Belongs to the metallo-beta-lactamase superfamily.</text>
</comment>
<dbReference type="Pfam" id="PF00753">
    <property type="entry name" value="Lactamase_B"/>
    <property type="match status" value="1"/>
</dbReference>
<evidence type="ECO:0000256" key="4">
    <source>
        <dbReference type="ARBA" id="ARBA00022801"/>
    </source>
</evidence>
<protein>
    <submittedName>
        <fullName evidence="7">N-acyl homoserine lactonase family protein</fullName>
    </submittedName>
</protein>
<gene>
    <name evidence="7" type="ORF">HGA15_23080</name>
</gene>
<evidence type="ECO:0000256" key="1">
    <source>
        <dbReference type="ARBA" id="ARBA00001947"/>
    </source>
</evidence>
<dbReference type="InterPro" id="IPR051013">
    <property type="entry name" value="MBL_superfamily_lactonases"/>
</dbReference>
<dbReference type="AlphaFoldDB" id="A0A846YN01"/>
<organism evidence="7 8">
    <name type="scientific">Nocardia flavorosea</name>
    <dbReference type="NCBI Taxonomy" id="53429"/>
    <lineage>
        <taxon>Bacteria</taxon>
        <taxon>Bacillati</taxon>
        <taxon>Actinomycetota</taxon>
        <taxon>Actinomycetes</taxon>
        <taxon>Mycobacteriales</taxon>
        <taxon>Nocardiaceae</taxon>
        <taxon>Nocardia</taxon>
    </lineage>
</organism>
<dbReference type="InterPro" id="IPR036866">
    <property type="entry name" value="RibonucZ/Hydroxyglut_hydro"/>
</dbReference>